<evidence type="ECO:0000313" key="2">
    <source>
        <dbReference type="EMBL" id="UYP44812.1"/>
    </source>
</evidence>
<feature type="transmembrane region" description="Helical" evidence="1">
    <location>
        <begin position="104"/>
        <end position="124"/>
    </location>
</feature>
<accession>A0ABY6HQY7</accession>
<keyword evidence="1" id="KW-0472">Membrane</keyword>
<evidence type="ECO:0000313" key="3">
    <source>
        <dbReference type="Proteomes" id="UP001208689"/>
    </source>
</evidence>
<protein>
    <submittedName>
        <fullName evidence="2">Uncharacterized protein</fullName>
    </submittedName>
</protein>
<keyword evidence="3" id="KW-1185">Reference proteome</keyword>
<proteinExistence type="predicted"/>
<feature type="transmembrane region" description="Helical" evidence="1">
    <location>
        <begin position="185"/>
        <end position="207"/>
    </location>
</feature>
<organism evidence="2 3">
    <name type="scientific">Candidatus Lokiarchaeum ossiferum</name>
    <dbReference type="NCBI Taxonomy" id="2951803"/>
    <lineage>
        <taxon>Archaea</taxon>
        <taxon>Promethearchaeati</taxon>
        <taxon>Promethearchaeota</taxon>
        <taxon>Promethearchaeia</taxon>
        <taxon>Promethearchaeales</taxon>
        <taxon>Promethearchaeaceae</taxon>
        <taxon>Candidatus Lokiarchaeum</taxon>
    </lineage>
</organism>
<evidence type="ECO:0000256" key="1">
    <source>
        <dbReference type="SAM" id="Phobius"/>
    </source>
</evidence>
<gene>
    <name evidence="2" type="ORF">NEF87_001097</name>
</gene>
<reference evidence="2" key="1">
    <citation type="submission" date="2022-09" db="EMBL/GenBank/DDBJ databases">
        <title>Actin cytoskeleton and complex cell architecture in an #Asgard archaeon.</title>
        <authorList>
            <person name="Ponce Toledo R.I."/>
            <person name="Schleper C."/>
            <person name="Rodrigues Oliveira T."/>
            <person name="Wollweber F."/>
            <person name="Xu J."/>
            <person name="Rittmann S."/>
            <person name="Klingl A."/>
            <person name="Pilhofer M."/>
        </authorList>
    </citation>
    <scope>NUCLEOTIDE SEQUENCE</scope>
    <source>
        <strain evidence="2">B-35</strain>
    </source>
</reference>
<dbReference type="Proteomes" id="UP001208689">
    <property type="component" value="Chromosome"/>
</dbReference>
<keyword evidence="1" id="KW-0812">Transmembrane</keyword>
<sequence length="246" mass="28550">MASREENDLPKQNIIDPNIPVAYSLISLPLIYLIGYFLFNFPPFNIFFVLLQNLTTYSVAILSKISLMPEVQIIHSFNSILTVSASDPALFYENINWLFSINKWCTAMNIGVYIIALVLVTPIFHKRQESHPLIQSLVGKKELFLKLKAISLMLLLLFILNSIRVWLFLYLFVMYDIPKEISHDLIYKPVIFSLGIFFVAMFQKLGIDIAELILSWFKSMLFIVQSGRDFILQKFQNKKPSRDEKN</sequence>
<keyword evidence="1" id="KW-1133">Transmembrane helix</keyword>
<name>A0ABY6HQY7_9ARCH</name>
<dbReference type="EMBL" id="CP104013">
    <property type="protein sequence ID" value="UYP44812.1"/>
    <property type="molecule type" value="Genomic_DNA"/>
</dbReference>
<feature type="transmembrane region" description="Helical" evidence="1">
    <location>
        <begin position="149"/>
        <end position="173"/>
    </location>
</feature>